<dbReference type="PANTHER" id="PTHR22604">
    <property type="entry name" value="OXIDOREDUCTASES"/>
    <property type="match status" value="1"/>
</dbReference>
<comment type="caution">
    <text evidence="2">The sequence shown here is derived from an EMBL/GenBank/DDBJ whole genome shotgun (WGS) entry which is preliminary data.</text>
</comment>
<keyword evidence="1" id="KW-0560">Oxidoreductase</keyword>
<reference evidence="2 3" key="1">
    <citation type="submission" date="2023-01" db="EMBL/GenBank/DDBJ databases">
        <title>Analysis of 21 Apiospora genomes using comparative genomics revels a genus with tremendous synthesis potential of carbohydrate active enzymes and secondary metabolites.</title>
        <authorList>
            <person name="Sorensen T."/>
        </authorList>
    </citation>
    <scope>NUCLEOTIDE SEQUENCE [LARGE SCALE GENOMIC DNA]</scope>
    <source>
        <strain evidence="2 3">CBS 24483</strain>
    </source>
</reference>
<evidence type="ECO:0000256" key="1">
    <source>
        <dbReference type="ARBA" id="ARBA00023002"/>
    </source>
</evidence>
<keyword evidence="3" id="KW-1185">Reference proteome</keyword>
<dbReference type="RefSeq" id="XP_066698817.1">
    <property type="nucleotide sequence ID" value="XM_066846419.1"/>
</dbReference>
<gene>
    <name evidence="2" type="ORF">PG986_010197</name>
</gene>
<dbReference type="InterPro" id="IPR050984">
    <property type="entry name" value="Gfo/Idh/MocA_domain"/>
</dbReference>
<dbReference type="GeneID" id="92079481"/>
<dbReference type="Proteomes" id="UP001391051">
    <property type="component" value="Unassembled WGS sequence"/>
</dbReference>
<dbReference type="EMBL" id="JAQQWE010000006">
    <property type="protein sequence ID" value="KAK7949311.1"/>
    <property type="molecule type" value="Genomic_DNA"/>
</dbReference>
<accession>A0ABR1Q9T2</accession>
<dbReference type="SUPFAM" id="SSF55347">
    <property type="entry name" value="Glyceraldehyde-3-phosphate dehydrogenase-like, C-terminal domain"/>
    <property type="match status" value="1"/>
</dbReference>
<protein>
    <submittedName>
        <fullName evidence="2">NADP:D-xylose dehydrogenase</fullName>
    </submittedName>
</protein>
<evidence type="ECO:0000313" key="2">
    <source>
        <dbReference type="EMBL" id="KAK7949311.1"/>
    </source>
</evidence>
<name>A0ABR1Q9T2_9PEZI</name>
<evidence type="ECO:0000313" key="3">
    <source>
        <dbReference type="Proteomes" id="UP001391051"/>
    </source>
</evidence>
<dbReference type="PANTHER" id="PTHR22604:SF115">
    <property type="entry name" value="DIHYDRODIOL DEHYDROGENASE, PUTATIVE (AFU_ORTHOLOGUE AFUA_1G07520)-RELATED"/>
    <property type="match status" value="1"/>
</dbReference>
<organism evidence="2 3">
    <name type="scientific">Apiospora aurea</name>
    <dbReference type="NCBI Taxonomy" id="335848"/>
    <lineage>
        <taxon>Eukaryota</taxon>
        <taxon>Fungi</taxon>
        <taxon>Dikarya</taxon>
        <taxon>Ascomycota</taxon>
        <taxon>Pezizomycotina</taxon>
        <taxon>Sordariomycetes</taxon>
        <taxon>Xylariomycetidae</taxon>
        <taxon>Amphisphaeriales</taxon>
        <taxon>Apiosporaceae</taxon>
        <taxon>Apiospora</taxon>
    </lineage>
</organism>
<sequence>MSPAADSSVKRTLPSGELSLEDSHRMINPSLGGGAMLDLGIYSLTWIMQILYHSQPPREEAEEKETEKERPHVVAAVDKHPRTGVDEMASFIVHFPERKAMGIGMAGLRVAAESTGGPAVRIQGSAGEIQVLGPAFKPHAFRVVWGGWWHRQRGRHGGLFFPERPEARGLGSWDVLGGRRVRPVHSGWQVGERNPAARGEFGDFGGYGLGATLERSDAAVAHAVHLLQLHIEKMNAVSFLCFQIQSSLLGNPNLGKDTPAKSPRTESPMV</sequence>
<dbReference type="Gene3D" id="3.30.360.10">
    <property type="entry name" value="Dihydrodipicolinate Reductase, domain 2"/>
    <property type="match status" value="1"/>
</dbReference>
<proteinExistence type="predicted"/>